<dbReference type="InterPro" id="IPR020839">
    <property type="entry name" value="SCD"/>
</dbReference>
<comment type="caution">
    <text evidence="4">The sequence shown here is derived from an EMBL/GenBank/DDBJ whole genome shotgun (WGS) entry which is preliminary data.</text>
</comment>
<proteinExistence type="predicted"/>
<dbReference type="SUPFAM" id="SSF48371">
    <property type="entry name" value="ARM repeat"/>
    <property type="match status" value="1"/>
</dbReference>
<dbReference type="STRING" id="52247.A0A4T0WVL0"/>
<keyword evidence="1" id="KW-0175">Coiled coil</keyword>
<feature type="domain" description="SCD" evidence="3">
    <location>
        <begin position="316"/>
        <end position="401"/>
    </location>
</feature>
<reference evidence="4 5" key="1">
    <citation type="journal article" date="2019" name="Front. Genet.">
        <title>Whole-Genome Sequencing of the Opportunistic Yeast Pathogen Candida inconspicua Uncovers Its Hybrid Origin.</title>
        <authorList>
            <person name="Mixao V."/>
            <person name="Hansen A.P."/>
            <person name="Saus E."/>
            <person name="Boekhout T."/>
            <person name="Lass-Florl C."/>
            <person name="Gabaldon T."/>
        </authorList>
    </citation>
    <scope>NUCLEOTIDE SEQUENCE [LARGE SCALE GENOMIC DNA]</scope>
    <source>
        <strain evidence="4 5">CBS 180</strain>
    </source>
</reference>
<feature type="compositionally biased region" description="Acidic residues" evidence="2">
    <location>
        <begin position="1063"/>
        <end position="1090"/>
    </location>
</feature>
<feature type="compositionally biased region" description="Acidic residues" evidence="2">
    <location>
        <begin position="32"/>
        <end position="41"/>
    </location>
</feature>
<name>A0A4T0WVL0_9ASCO</name>
<dbReference type="GO" id="GO:0005634">
    <property type="term" value="C:nucleus"/>
    <property type="evidence" value="ECO:0007669"/>
    <property type="project" value="TreeGrafter"/>
</dbReference>
<accession>A0A4T0WVL0</accession>
<feature type="compositionally biased region" description="Acidic residues" evidence="2">
    <location>
        <begin position="1027"/>
        <end position="1055"/>
    </location>
</feature>
<evidence type="ECO:0000313" key="4">
    <source>
        <dbReference type="EMBL" id="TID14883.1"/>
    </source>
</evidence>
<dbReference type="GO" id="GO:0003682">
    <property type="term" value="F:chromatin binding"/>
    <property type="evidence" value="ECO:0007669"/>
    <property type="project" value="TreeGrafter"/>
</dbReference>
<feature type="compositionally biased region" description="Low complexity" evidence="2">
    <location>
        <begin position="1093"/>
        <end position="1108"/>
    </location>
</feature>
<dbReference type="GO" id="GO:0007062">
    <property type="term" value="P:sister chromatid cohesion"/>
    <property type="evidence" value="ECO:0007669"/>
    <property type="project" value="UniProtKB-ARBA"/>
</dbReference>
<dbReference type="Pfam" id="PF21581">
    <property type="entry name" value="SCD"/>
    <property type="match status" value="1"/>
</dbReference>
<dbReference type="GO" id="GO:0008278">
    <property type="term" value="C:cohesin complex"/>
    <property type="evidence" value="ECO:0007669"/>
    <property type="project" value="TreeGrafter"/>
</dbReference>
<evidence type="ECO:0000313" key="5">
    <source>
        <dbReference type="Proteomes" id="UP000307173"/>
    </source>
</evidence>
<dbReference type="AlphaFoldDB" id="A0A4T0WVL0"/>
<feature type="coiled-coil region" evidence="1">
    <location>
        <begin position="249"/>
        <end position="300"/>
    </location>
</feature>
<dbReference type="PROSITE" id="PS51425">
    <property type="entry name" value="SCD"/>
    <property type="match status" value="1"/>
</dbReference>
<keyword evidence="5" id="KW-1185">Reference proteome</keyword>
<dbReference type="EMBL" id="SELW01000657">
    <property type="protein sequence ID" value="TID14883.1"/>
    <property type="molecule type" value="Genomic_DNA"/>
</dbReference>
<dbReference type="PANTHER" id="PTHR11199:SF0">
    <property type="entry name" value="LD34181P-RELATED"/>
    <property type="match status" value="1"/>
</dbReference>
<dbReference type="Proteomes" id="UP000307173">
    <property type="component" value="Unassembled WGS sequence"/>
</dbReference>
<evidence type="ECO:0000256" key="2">
    <source>
        <dbReference type="SAM" id="MobiDB-lite"/>
    </source>
</evidence>
<dbReference type="PANTHER" id="PTHR11199">
    <property type="entry name" value="STROMAL ANTIGEN"/>
    <property type="match status" value="1"/>
</dbReference>
<feature type="compositionally biased region" description="Basic residues" evidence="2">
    <location>
        <begin position="46"/>
        <end position="60"/>
    </location>
</feature>
<evidence type="ECO:0000259" key="3">
    <source>
        <dbReference type="PROSITE" id="PS51425"/>
    </source>
</evidence>
<dbReference type="InterPro" id="IPR016024">
    <property type="entry name" value="ARM-type_fold"/>
</dbReference>
<dbReference type="Pfam" id="PF08514">
    <property type="entry name" value="STAG"/>
    <property type="match status" value="1"/>
</dbReference>
<organism evidence="4 5">
    <name type="scientific">Pichia inconspicua</name>
    <dbReference type="NCBI Taxonomy" id="52247"/>
    <lineage>
        <taxon>Eukaryota</taxon>
        <taxon>Fungi</taxon>
        <taxon>Dikarya</taxon>
        <taxon>Ascomycota</taxon>
        <taxon>Saccharomycotina</taxon>
        <taxon>Pichiomycetes</taxon>
        <taxon>Pichiales</taxon>
        <taxon>Pichiaceae</taxon>
        <taxon>Pichia</taxon>
    </lineage>
</organism>
<feature type="region of interest" description="Disordered" evidence="2">
    <location>
        <begin position="1024"/>
        <end position="1115"/>
    </location>
</feature>
<dbReference type="OrthoDB" id="498590at2759"/>
<evidence type="ECO:0000256" key="1">
    <source>
        <dbReference type="SAM" id="Coils"/>
    </source>
</evidence>
<dbReference type="InterPro" id="IPR013721">
    <property type="entry name" value="STAG"/>
</dbReference>
<feature type="region of interest" description="Disordered" evidence="2">
    <location>
        <begin position="32"/>
        <end position="60"/>
    </location>
</feature>
<gene>
    <name evidence="4" type="ORF">CANINC_004554</name>
</gene>
<sequence>MATRVTRRSTRTSTRNTNSVSFDASIVISDSDNESISEDEFQPVSKKQKRTNKKAKSIHKKPTIASNIDEIENYIENPIFQNLSNDDMTPSDLAHSWFDDFISTNMNTKFDALKDFLNFILRSSGCIAQLSRHDVINTDNAKETVDEIQTLFARQKYHEFPMLYTKVGKNNDWKDYPNNALAFVSSIVIIASESGVLYEDDDQFLQLLLEWISAMSTSNIRALRYTSTLFGLTIQSVLCKLSVNLTTYIDKFSRQLKRENETLQNLLNSNGNKRNLQRQVEAVSERIKVIENNVETYKTQKQIVDNLIGDFFNTLFVHRYRDVASDIRLKCVIALGEWMEEYPEMFFESSYLRYLGWLLTDQDSNIRAEVFKVLVKLYKKRITVTALRQFTSYFKQKLIEIIIYETDFNARYNCLQLVNEIVKKGYLEDDDHIKLTSLIFVDSEDIVYPSTGSKSNAPKFFKEIVKMIEQVESAQVNELIEAEETEYEKVNEILPLDSKKILKVKYLLNVLQDSYEYYLNNYSTNAIKKKSKNSKISKFEQVFQYIYSHKPYNENNDLFELLITYLNFDFTAFTIPQEIRDTLELDSNLQYLLLAFINGATVIYCEGSNNQFYKILFPPIRGTTAKFHENSHYISKLVTHLPEICNYFHTDIEKIKILLQITFHILKYEHENKKMKDVVLLFLRYFTVINFPTFTKASRETCTYTDSINHQYITLFETINAEDLDIVVNIDSVLTELKIMLSTEVKSDNVSIDTLQKLFILSHNATVSKNTLDTLTSGLYTFADKFQLHPPSPVIHSEISTFLQIASTYVNKSLHRIYTAGNSNPETINTINTIQRCIALSIDDNTFPLDVAHEIAISYLDNVLSIHAFITEFSHVVGQDDDAVRTLTSHINGSIVDKIMHLWFVREYQVAEIHGTSDTLDRDADEAVSFSAYSVADRNDADLGEYEKYLCELTARIVLACKAGVIDDSELLLARVARNSASLGDSYTRVLHHVEVIVGDAPVETVNTEKKQRKITELIKTRKLIEESESDDESGNDDGGEDPDDPIENSDDEILQDAQQREEDLEFSDLEEEIDGGEEVENDDNDDDDALVSRSSRTSTQISSLASSFPFTQEA</sequence>
<dbReference type="GO" id="GO:0000785">
    <property type="term" value="C:chromatin"/>
    <property type="evidence" value="ECO:0007669"/>
    <property type="project" value="TreeGrafter"/>
</dbReference>
<protein>
    <recommendedName>
        <fullName evidence="3">SCD domain-containing protein</fullName>
    </recommendedName>
</protein>
<dbReference type="InterPro" id="IPR039662">
    <property type="entry name" value="Cohesin_Scc3/SA"/>
</dbReference>